<evidence type="ECO:0000313" key="2">
    <source>
        <dbReference type="Proteomes" id="UP000267821"/>
    </source>
</evidence>
<evidence type="ECO:0000313" key="1">
    <source>
        <dbReference type="EMBL" id="RPB28952.1"/>
    </source>
</evidence>
<organism evidence="1 2">
    <name type="scientific">Terfezia boudieri ATCC MYA-4762</name>
    <dbReference type="NCBI Taxonomy" id="1051890"/>
    <lineage>
        <taxon>Eukaryota</taxon>
        <taxon>Fungi</taxon>
        <taxon>Dikarya</taxon>
        <taxon>Ascomycota</taxon>
        <taxon>Pezizomycotina</taxon>
        <taxon>Pezizomycetes</taxon>
        <taxon>Pezizales</taxon>
        <taxon>Pezizaceae</taxon>
        <taxon>Terfezia</taxon>
    </lineage>
</organism>
<dbReference type="InParanoid" id="A0A3N4M870"/>
<dbReference type="AlphaFoldDB" id="A0A3N4M870"/>
<name>A0A3N4M870_9PEZI</name>
<reference evidence="1 2" key="1">
    <citation type="journal article" date="2018" name="Nat. Ecol. Evol.">
        <title>Pezizomycetes genomes reveal the molecular basis of ectomycorrhizal truffle lifestyle.</title>
        <authorList>
            <person name="Murat C."/>
            <person name="Payen T."/>
            <person name="Noel B."/>
            <person name="Kuo A."/>
            <person name="Morin E."/>
            <person name="Chen J."/>
            <person name="Kohler A."/>
            <person name="Krizsan K."/>
            <person name="Balestrini R."/>
            <person name="Da Silva C."/>
            <person name="Montanini B."/>
            <person name="Hainaut M."/>
            <person name="Levati E."/>
            <person name="Barry K.W."/>
            <person name="Belfiori B."/>
            <person name="Cichocki N."/>
            <person name="Clum A."/>
            <person name="Dockter R.B."/>
            <person name="Fauchery L."/>
            <person name="Guy J."/>
            <person name="Iotti M."/>
            <person name="Le Tacon F."/>
            <person name="Lindquist E.A."/>
            <person name="Lipzen A."/>
            <person name="Malagnac F."/>
            <person name="Mello A."/>
            <person name="Molinier V."/>
            <person name="Miyauchi S."/>
            <person name="Poulain J."/>
            <person name="Riccioni C."/>
            <person name="Rubini A."/>
            <person name="Sitrit Y."/>
            <person name="Splivallo R."/>
            <person name="Traeger S."/>
            <person name="Wang M."/>
            <person name="Zifcakova L."/>
            <person name="Wipf D."/>
            <person name="Zambonelli A."/>
            <person name="Paolocci F."/>
            <person name="Nowrousian M."/>
            <person name="Ottonello S."/>
            <person name="Baldrian P."/>
            <person name="Spatafora J.W."/>
            <person name="Henrissat B."/>
            <person name="Nagy L.G."/>
            <person name="Aury J.M."/>
            <person name="Wincker P."/>
            <person name="Grigoriev I.V."/>
            <person name="Bonfante P."/>
            <person name="Martin F.M."/>
        </authorList>
    </citation>
    <scope>NUCLEOTIDE SEQUENCE [LARGE SCALE GENOMIC DNA]</scope>
    <source>
        <strain evidence="1 2">ATCC MYA-4762</strain>
    </source>
</reference>
<dbReference type="EMBL" id="ML121528">
    <property type="protein sequence ID" value="RPB28952.1"/>
    <property type="molecule type" value="Genomic_DNA"/>
</dbReference>
<dbReference type="Proteomes" id="UP000267821">
    <property type="component" value="Unassembled WGS sequence"/>
</dbReference>
<keyword evidence="2" id="KW-1185">Reference proteome</keyword>
<protein>
    <submittedName>
        <fullName evidence="1">Uncharacterized protein</fullName>
    </submittedName>
</protein>
<proteinExistence type="predicted"/>
<sequence>MVVLVIHRPLLALSIKLNIWGCYRSRQMICICSPRSSRDGVHNSPDPRPGYNCFSSKSKKAAQSVLISSIFLLSTPLRPSKSLLSKPMAQLHRYKYIAASSVARELDSLPLLSSPLPPPPPH</sequence>
<gene>
    <name evidence="1" type="ORF">L211DRAFT_249894</name>
</gene>
<accession>A0A3N4M870</accession>